<accession>A0AAU9LR31</accession>
<dbReference type="EMBL" id="CAKMRJ010000002">
    <property type="protein sequence ID" value="CAH1415771.1"/>
    <property type="molecule type" value="Genomic_DNA"/>
</dbReference>
<feature type="compositionally biased region" description="Acidic residues" evidence="1">
    <location>
        <begin position="107"/>
        <end position="129"/>
    </location>
</feature>
<evidence type="ECO:0000313" key="3">
    <source>
        <dbReference type="Proteomes" id="UP001157418"/>
    </source>
</evidence>
<feature type="region of interest" description="Disordered" evidence="1">
    <location>
        <begin position="217"/>
        <end position="249"/>
    </location>
</feature>
<evidence type="ECO:0008006" key="4">
    <source>
        <dbReference type="Google" id="ProtNLM"/>
    </source>
</evidence>
<comment type="caution">
    <text evidence="2">The sequence shown here is derived from an EMBL/GenBank/DDBJ whole genome shotgun (WGS) entry which is preliminary data.</text>
</comment>
<evidence type="ECO:0000313" key="2">
    <source>
        <dbReference type="EMBL" id="CAH1415771.1"/>
    </source>
</evidence>
<feature type="region of interest" description="Disordered" evidence="1">
    <location>
        <begin position="107"/>
        <end position="137"/>
    </location>
</feature>
<dbReference type="AlphaFoldDB" id="A0AAU9LR31"/>
<gene>
    <name evidence="2" type="ORF">LVIROSA_LOCUS3592</name>
</gene>
<keyword evidence="3" id="KW-1185">Reference proteome</keyword>
<proteinExistence type="predicted"/>
<dbReference type="Proteomes" id="UP001157418">
    <property type="component" value="Unassembled WGS sequence"/>
</dbReference>
<name>A0AAU9LR31_9ASTR</name>
<organism evidence="2 3">
    <name type="scientific">Lactuca virosa</name>
    <dbReference type="NCBI Taxonomy" id="75947"/>
    <lineage>
        <taxon>Eukaryota</taxon>
        <taxon>Viridiplantae</taxon>
        <taxon>Streptophyta</taxon>
        <taxon>Embryophyta</taxon>
        <taxon>Tracheophyta</taxon>
        <taxon>Spermatophyta</taxon>
        <taxon>Magnoliopsida</taxon>
        <taxon>eudicotyledons</taxon>
        <taxon>Gunneridae</taxon>
        <taxon>Pentapetalae</taxon>
        <taxon>asterids</taxon>
        <taxon>campanulids</taxon>
        <taxon>Asterales</taxon>
        <taxon>Asteraceae</taxon>
        <taxon>Cichorioideae</taxon>
        <taxon>Cichorieae</taxon>
        <taxon>Lactucinae</taxon>
        <taxon>Lactuca</taxon>
    </lineage>
</organism>
<sequence length="249" mass="27960">MNSVFSELKPLQKRFTLDSRVIWVEVKGLPLCAWTPPACKKVASRWGDPIFINDDEDAPAGVGRVCLKTTNMKKVSGKVNVDTEGMMFMVTIDEVSDWSPTILVGDTQEEEDSDEDSQYELESENDVGVEEGKGDNIHSFESQSFEGEQEGGVDLENLVEKDLYKAEEREKGIVEEVSSETKGTEKMKLQRWGDEIENENFVMEQVSQPISNVKERDNIVDITSNGSRPPGFEDYNLDKGGKRSQFSSN</sequence>
<evidence type="ECO:0000256" key="1">
    <source>
        <dbReference type="SAM" id="MobiDB-lite"/>
    </source>
</evidence>
<protein>
    <recommendedName>
        <fullName evidence="4">DUF4283 domain-containing protein</fullName>
    </recommendedName>
</protein>
<reference evidence="2 3" key="1">
    <citation type="submission" date="2022-01" db="EMBL/GenBank/DDBJ databases">
        <authorList>
            <person name="Xiong W."/>
            <person name="Schranz E."/>
        </authorList>
    </citation>
    <scope>NUCLEOTIDE SEQUENCE [LARGE SCALE GENOMIC DNA]</scope>
</reference>